<comment type="caution">
    <text evidence="2">The sequence shown here is derived from an EMBL/GenBank/DDBJ whole genome shotgun (WGS) entry which is preliminary data.</text>
</comment>
<dbReference type="Proteomes" id="UP000054843">
    <property type="component" value="Unassembled WGS sequence"/>
</dbReference>
<feature type="signal peptide" evidence="1">
    <location>
        <begin position="1"/>
        <end position="18"/>
    </location>
</feature>
<gene>
    <name evidence="2" type="ORF">T10_11220</name>
</gene>
<proteinExistence type="predicted"/>
<evidence type="ECO:0000313" key="3">
    <source>
        <dbReference type="Proteomes" id="UP000054843"/>
    </source>
</evidence>
<feature type="chain" id="PRO_5006883158" evidence="1">
    <location>
        <begin position="19"/>
        <end position="86"/>
    </location>
</feature>
<dbReference type="OrthoDB" id="10410204at2759"/>
<evidence type="ECO:0000256" key="1">
    <source>
        <dbReference type="SAM" id="SignalP"/>
    </source>
</evidence>
<sequence>MSLLICMLAILLIVNVTASPRPKRQILDTAVMDTMALAGEGAVVVEDTVVEDAPDIPAYGMIQPPLRSHNDQIKQNKAFSVDAFLN</sequence>
<keyword evidence="3" id="KW-1185">Reference proteome</keyword>
<protein>
    <submittedName>
        <fullName evidence="2">Uncharacterized protein</fullName>
    </submittedName>
</protein>
<name>A0A0V1N677_9BILA</name>
<dbReference type="AlphaFoldDB" id="A0A0V1N677"/>
<reference evidence="2 3" key="1">
    <citation type="submission" date="2015-01" db="EMBL/GenBank/DDBJ databases">
        <title>Evolution of Trichinella species and genotypes.</title>
        <authorList>
            <person name="Korhonen P.K."/>
            <person name="Edoardo P."/>
            <person name="Giuseppe L.R."/>
            <person name="Gasser R.B."/>
        </authorList>
    </citation>
    <scope>NUCLEOTIDE SEQUENCE [LARGE SCALE GENOMIC DNA]</scope>
    <source>
        <strain evidence="2">ISS1980</strain>
    </source>
</reference>
<organism evidence="2 3">
    <name type="scientific">Trichinella papuae</name>
    <dbReference type="NCBI Taxonomy" id="268474"/>
    <lineage>
        <taxon>Eukaryota</taxon>
        <taxon>Metazoa</taxon>
        <taxon>Ecdysozoa</taxon>
        <taxon>Nematoda</taxon>
        <taxon>Enoplea</taxon>
        <taxon>Dorylaimia</taxon>
        <taxon>Trichinellida</taxon>
        <taxon>Trichinellidae</taxon>
        <taxon>Trichinella</taxon>
    </lineage>
</organism>
<dbReference type="EMBL" id="JYDO01000007">
    <property type="protein sequence ID" value="KRZ79344.1"/>
    <property type="molecule type" value="Genomic_DNA"/>
</dbReference>
<accession>A0A0V1N677</accession>
<keyword evidence="1" id="KW-0732">Signal</keyword>
<evidence type="ECO:0000313" key="2">
    <source>
        <dbReference type="EMBL" id="KRZ79344.1"/>
    </source>
</evidence>